<evidence type="ECO:0000256" key="6">
    <source>
        <dbReference type="ARBA" id="ARBA00022840"/>
    </source>
</evidence>
<evidence type="ECO:0000256" key="4">
    <source>
        <dbReference type="ARBA" id="ARBA00022741"/>
    </source>
</evidence>
<sequence length="232" mass="25483">MARRKKNVTQKARNLITNLNPKSPISEQYRTIRTNLQFASVDNELRSLLITSTGPSEGKSLTSGNLATTFAQQGKKVLLIDADLRKPTAQYTFRVPNVKGLSNYLVTKDSTLTDLVHQTEIEHLDVLPSGPIPPNPSEILGSKAMVRLLEEALELYDQVVVDAPPVLAVTDAQILANLVDGVLMVVRSKQTDNEAAIKAKKLLDAGNSKLLGVVLNDKEAKSSNYYYYYGQS</sequence>
<dbReference type="GO" id="GO:0005886">
    <property type="term" value="C:plasma membrane"/>
    <property type="evidence" value="ECO:0007669"/>
    <property type="project" value="TreeGrafter"/>
</dbReference>
<dbReference type="InterPro" id="IPR027417">
    <property type="entry name" value="P-loop_NTPase"/>
</dbReference>
<dbReference type="InterPro" id="IPR025669">
    <property type="entry name" value="AAA_dom"/>
</dbReference>
<keyword evidence="3" id="KW-0808">Transferase</keyword>
<evidence type="ECO:0000256" key="5">
    <source>
        <dbReference type="ARBA" id="ARBA00022777"/>
    </source>
</evidence>
<dbReference type="OrthoDB" id="9794577at2"/>
<evidence type="ECO:0000259" key="9">
    <source>
        <dbReference type="Pfam" id="PF13614"/>
    </source>
</evidence>
<dbReference type="PANTHER" id="PTHR32309:SF13">
    <property type="entry name" value="FERRIC ENTEROBACTIN TRANSPORT PROTEIN FEPE"/>
    <property type="match status" value="1"/>
</dbReference>
<comment type="similarity">
    <text evidence="1">Belongs to the CpsD/CapB family.</text>
</comment>
<dbReference type="RefSeq" id="WP_026798969.1">
    <property type="nucleotide sequence ID" value="NZ_AULI01000001.1"/>
</dbReference>
<dbReference type="GO" id="GO:0004715">
    <property type="term" value="F:non-membrane spanning protein tyrosine kinase activity"/>
    <property type="evidence" value="ECO:0007669"/>
    <property type="project" value="UniProtKB-EC"/>
</dbReference>
<dbReference type="EMBL" id="AVPE01000001">
    <property type="protein sequence ID" value="KGX93919.1"/>
    <property type="molecule type" value="Genomic_DNA"/>
</dbReference>
<dbReference type="STRING" id="1385510.GCA_000425205_00145"/>
<comment type="caution">
    <text evidence="10">The sequence shown here is derived from an EMBL/GenBank/DDBJ whole genome shotgun (WGS) entry which is preliminary data.</text>
</comment>
<feature type="domain" description="AAA" evidence="9">
    <location>
        <begin position="58"/>
        <end position="191"/>
    </location>
</feature>
<evidence type="ECO:0000256" key="2">
    <source>
        <dbReference type="ARBA" id="ARBA00011903"/>
    </source>
</evidence>
<protein>
    <recommendedName>
        <fullName evidence="2">non-specific protein-tyrosine kinase</fullName>
        <ecNumber evidence="2">2.7.10.2</ecNumber>
    </recommendedName>
</protein>
<keyword evidence="11" id="KW-1185">Reference proteome</keyword>
<comment type="catalytic activity">
    <reaction evidence="8">
        <text>L-tyrosyl-[protein] + ATP = O-phospho-L-tyrosyl-[protein] + ADP + H(+)</text>
        <dbReference type="Rhea" id="RHEA:10596"/>
        <dbReference type="Rhea" id="RHEA-COMP:10136"/>
        <dbReference type="Rhea" id="RHEA-COMP:20101"/>
        <dbReference type="ChEBI" id="CHEBI:15378"/>
        <dbReference type="ChEBI" id="CHEBI:30616"/>
        <dbReference type="ChEBI" id="CHEBI:46858"/>
        <dbReference type="ChEBI" id="CHEBI:61978"/>
        <dbReference type="ChEBI" id="CHEBI:456216"/>
        <dbReference type="EC" id="2.7.10.2"/>
    </reaction>
</comment>
<evidence type="ECO:0000256" key="8">
    <source>
        <dbReference type="ARBA" id="ARBA00051245"/>
    </source>
</evidence>
<dbReference type="eggNOG" id="COG0489">
    <property type="taxonomic scope" value="Bacteria"/>
</dbReference>
<dbReference type="AlphaFoldDB" id="A0A0A5GPK9"/>
<organism evidence="10 11">
    <name type="scientific">Pontibacillus halophilus JSM 076056 = DSM 19796</name>
    <dbReference type="NCBI Taxonomy" id="1385510"/>
    <lineage>
        <taxon>Bacteria</taxon>
        <taxon>Bacillati</taxon>
        <taxon>Bacillota</taxon>
        <taxon>Bacilli</taxon>
        <taxon>Bacillales</taxon>
        <taxon>Bacillaceae</taxon>
        <taxon>Pontibacillus</taxon>
    </lineage>
</organism>
<name>A0A0A5GPK9_9BACI</name>
<dbReference type="InterPro" id="IPR005702">
    <property type="entry name" value="Wzc-like_C"/>
</dbReference>
<dbReference type="Gene3D" id="3.40.50.300">
    <property type="entry name" value="P-loop containing nucleotide triphosphate hydrolases"/>
    <property type="match status" value="1"/>
</dbReference>
<evidence type="ECO:0000256" key="1">
    <source>
        <dbReference type="ARBA" id="ARBA00007316"/>
    </source>
</evidence>
<keyword evidence="5 10" id="KW-0418">Kinase</keyword>
<evidence type="ECO:0000313" key="11">
    <source>
        <dbReference type="Proteomes" id="UP000030528"/>
    </source>
</evidence>
<evidence type="ECO:0000256" key="7">
    <source>
        <dbReference type="ARBA" id="ARBA00023137"/>
    </source>
</evidence>
<dbReference type="InterPro" id="IPR050445">
    <property type="entry name" value="Bact_polysacc_biosynth/exp"/>
</dbReference>
<dbReference type="PANTHER" id="PTHR32309">
    <property type="entry name" value="TYROSINE-PROTEIN KINASE"/>
    <property type="match status" value="1"/>
</dbReference>
<keyword evidence="4" id="KW-0547">Nucleotide-binding</keyword>
<dbReference type="GO" id="GO:0042802">
    <property type="term" value="F:identical protein binding"/>
    <property type="evidence" value="ECO:0007669"/>
    <property type="project" value="UniProtKB-ARBA"/>
</dbReference>
<dbReference type="CDD" id="cd05387">
    <property type="entry name" value="BY-kinase"/>
    <property type="match status" value="1"/>
</dbReference>
<dbReference type="Proteomes" id="UP000030528">
    <property type="component" value="Unassembled WGS sequence"/>
</dbReference>
<keyword evidence="7" id="KW-0829">Tyrosine-protein kinase</keyword>
<evidence type="ECO:0000256" key="3">
    <source>
        <dbReference type="ARBA" id="ARBA00022679"/>
    </source>
</evidence>
<dbReference type="EC" id="2.7.10.2" evidence="2"/>
<accession>A0A0A5GPK9</accession>
<dbReference type="GO" id="GO:0005524">
    <property type="term" value="F:ATP binding"/>
    <property type="evidence" value="ECO:0007669"/>
    <property type="project" value="UniProtKB-KW"/>
</dbReference>
<evidence type="ECO:0000313" key="10">
    <source>
        <dbReference type="EMBL" id="KGX93919.1"/>
    </source>
</evidence>
<dbReference type="Pfam" id="PF13614">
    <property type="entry name" value="AAA_31"/>
    <property type="match status" value="1"/>
</dbReference>
<dbReference type="FunFam" id="3.40.50.300:FF:000527">
    <property type="entry name" value="Tyrosine-protein kinase etk"/>
    <property type="match status" value="1"/>
</dbReference>
<dbReference type="SUPFAM" id="SSF52540">
    <property type="entry name" value="P-loop containing nucleoside triphosphate hydrolases"/>
    <property type="match status" value="1"/>
</dbReference>
<gene>
    <name evidence="10" type="ORF">N781_01675</name>
</gene>
<proteinExistence type="inferred from homology"/>
<keyword evidence="6" id="KW-0067">ATP-binding</keyword>
<dbReference type="NCBIfam" id="TIGR01007">
    <property type="entry name" value="eps_fam"/>
    <property type="match status" value="1"/>
</dbReference>
<reference evidence="10 11" key="1">
    <citation type="submission" date="2013-08" db="EMBL/GenBank/DDBJ databases">
        <authorList>
            <person name="Huang J."/>
            <person name="Wang G."/>
        </authorList>
    </citation>
    <scope>NUCLEOTIDE SEQUENCE [LARGE SCALE GENOMIC DNA]</scope>
    <source>
        <strain evidence="10 11">JSM 076056</strain>
    </source>
</reference>